<dbReference type="Pfam" id="PF13561">
    <property type="entry name" value="adh_short_C2"/>
    <property type="match status" value="1"/>
</dbReference>
<keyword evidence="3" id="KW-1185">Reference proteome</keyword>
<dbReference type="CDD" id="cd05233">
    <property type="entry name" value="SDR_c"/>
    <property type="match status" value="1"/>
</dbReference>
<dbReference type="InterPro" id="IPR036291">
    <property type="entry name" value="NAD(P)-bd_dom_sf"/>
</dbReference>
<dbReference type="NCBIfam" id="NF005559">
    <property type="entry name" value="PRK07231.1"/>
    <property type="match status" value="1"/>
</dbReference>
<organism evidence="2 3">
    <name type="scientific">Halomonas marinisediminis</name>
    <dbReference type="NCBI Taxonomy" id="2546095"/>
    <lineage>
        <taxon>Bacteria</taxon>
        <taxon>Pseudomonadati</taxon>
        <taxon>Pseudomonadota</taxon>
        <taxon>Gammaproteobacteria</taxon>
        <taxon>Oceanospirillales</taxon>
        <taxon>Halomonadaceae</taxon>
        <taxon>Halomonas</taxon>
    </lineage>
</organism>
<dbReference type="InterPro" id="IPR002347">
    <property type="entry name" value="SDR_fam"/>
</dbReference>
<sequence>MTTSRGGNVNGQHPAMRGAVVVTGGGKGIGATIARRFAEVGHPVLIFDRDEAAAASCADDIRSHGGVASTYVGSVTSEEDVAQAMRLAVEHYAQLAVLVNNAGISCNRPTLELGLDEWRRTLDVNLTGVFLCAREFARLVSASDTESVILNLCSMYGVVAAPNRLGYCATKSGVAMMTKSLAVEWAELNIRVNAIAPGYIRTALLEELIADGRVDAEALLGRTPQGRFGTSEEVADLAYFLASPETRFMTGQIVGLDGGWTANGYL</sequence>
<dbReference type="Proteomes" id="UP000294823">
    <property type="component" value="Unassembled WGS sequence"/>
</dbReference>
<evidence type="ECO:0000313" key="2">
    <source>
        <dbReference type="EMBL" id="TDB04659.1"/>
    </source>
</evidence>
<dbReference type="Gene3D" id="3.40.50.720">
    <property type="entry name" value="NAD(P)-binding Rossmann-like Domain"/>
    <property type="match status" value="1"/>
</dbReference>
<evidence type="ECO:0000313" key="3">
    <source>
        <dbReference type="Proteomes" id="UP000294823"/>
    </source>
</evidence>
<dbReference type="InterPro" id="IPR020904">
    <property type="entry name" value="Sc_DH/Rdtase_CS"/>
</dbReference>
<dbReference type="PROSITE" id="PS00061">
    <property type="entry name" value="ADH_SHORT"/>
    <property type="match status" value="1"/>
</dbReference>
<dbReference type="PANTHER" id="PTHR42760">
    <property type="entry name" value="SHORT-CHAIN DEHYDROGENASES/REDUCTASES FAMILY MEMBER"/>
    <property type="match status" value="1"/>
</dbReference>
<comment type="caution">
    <text evidence="2">The sequence shown here is derived from an EMBL/GenBank/DDBJ whole genome shotgun (WGS) entry which is preliminary data.</text>
</comment>
<dbReference type="SUPFAM" id="SSF51735">
    <property type="entry name" value="NAD(P)-binding Rossmann-fold domains"/>
    <property type="match status" value="1"/>
</dbReference>
<gene>
    <name evidence="2" type="ORF">E0702_03795</name>
</gene>
<dbReference type="EMBL" id="SLTR01000003">
    <property type="protein sequence ID" value="TDB04659.1"/>
    <property type="molecule type" value="Genomic_DNA"/>
</dbReference>
<accession>A0ABY2DC15</accession>
<protein>
    <submittedName>
        <fullName evidence="2">SDR family oxidoreductase</fullName>
    </submittedName>
</protein>
<dbReference type="PRINTS" id="PR00080">
    <property type="entry name" value="SDRFAMILY"/>
</dbReference>
<reference evidence="2 3" key="1">
    <citation type="submission" date="2019-03" db="EMBL/GenBank/DDBJ databases">
        <title>Halomonas marinisediminis sp. nov., a moderately halophilic bacterium isolated from the Bohai Gulf.</title>
        <authorList>
            <person name="Ji X."/>
        </authorList>
    </citation>
    <scope>NUCLEOTIDE SEQUENCE [LARGE SCALE GENOMIC DNA]</scope>
    <source>
        <strain evidence="2 3">204</strain>
    </source>
</reference>
<name>A0ABY2DC15_9GAMM</name>
<dbReference type="PRINTS" id="PR00081">
    <property type="entry name" value="GDHRDH"/>
</dbReference>
<evidence type="ECO:0000256" key="1">
    <source>
        <dbReference type="ARBA" id="ARBA00006484"/>
    </source>
</evidence>
<proteinExistence type="inferred from homology"/>
<comment type="similarity">
    <text evidence="1">Belongs to the short-chain dehydrogenases/reductases (SDR) family.</text>
</comment>